<comment type="caution">
    <text evidence="3">The sequence shown here is derived from an EMBL/GenBank/DDBJ whole genome shotgun (WGS) entry which is preliminary data.</text>
</comment>
<evidence type="ECO:0000313" key="3">
    <source>
        <dbReference type="EMBL" id="TCN86835.1"/>
    </source>
</evidence>
<dbReference type="InterPro" id="IPR009492">
    <property type="entry name" value="TniQ"/>
</dbReference>
<dbReference type="Pfam" id="PF15978">
    <property type="entry name" value="TnsD"/>
    <property type="match status" value="1"/>
</dbReference>
<proteinExistence type="predicted"/>
<dbReference type="Pfam" id="PF06527">
    <property type="entry name" value="TniQ"/>
    <property type="match status" value="1"/>
</dbReference>
<dbReference type="OrthoDB" id="470139at2"/>
<dbReference type="Proteomes" id="UP000294832">
    <property type="component" value="Unassembled WGS sequence"/>
</dbReference>
<dbReference type="EMBL" id="SLWF01000006">
    <property type="protein sequence ID" value="TCN86835.1"/>
    <property type="molecule type" value="Genomic_DNA"/>
</dbReference>
<accession>A0A4R2FI13</accession>
<dbReference type="AlphaFoldDB" id="A0A4R2FI13"/>
<organism evidence="3 4">
    <name type="scientific">Shewanella fodinae</name>
    <dbReference type="NCBI Taxonomy" id="552357"/>
    <lineage>
        <taxon>Bacteria</taxon>
        <taxon>Pseudomonadati</taxon>
        <taxon>Pseudomonadota</taxon>
        <taxon>Gammaproteobacteria</taxon>
        <taxon>Alteromonadales</taxon>
        <taxon>Shewanellaceae</taxon>
        <taxon>Shewanella</taxon>
    </lineage>
</organism>
<keyword evidence="4" id="KW-1185">Reference proteome</keyword>
<name>A0A4R2FI13_9GAMM</name>
<dbReference type="InterPro" id="IPR032750">
    <property type="entry name" value="TnsD_C"/>
</dbReference>
<evidence type="ECO:0000259" key="1">
    <source>
        <dbReference type="Pfam" id="PF06527"/>
    </source>
</evidence>
<protein>
    <submittedName>
        <fullName evidence="3">Tn7-like transposition protein D</fullName>
    </submittedName>
</protein>
<reference evidence="3 4" key="1">
    <citation type="submission" date="2019-03" db="EMBL/GenBank/DDBJ databases">
        <title>Freshwater and sediment microbial communities from various areas in North America, analyzing microbe dynamics in response to fracking.</title>
        <authorList>
            <person name="Lamendella R."/>
        </authorList>
    </citation>
    <scope>NUCLEOTIDE SEQUENCE [LARGE SCALE GENOMIC DNA]</scope>
    <source>
        <strain evidence="3 4">74A</strain>
    </source>
</reference>
<dbReference type="RefSeq" id="WP_133038400.1">
    <property type="nucleotide sequence ID" value="NZ_SLWF01000006.1"/>
</dbReference>
<evidence type="ECO:0000259" key="2">
    <source>
        <dbReference type="Pfam" id="PF15978"/>
    </source>
</evidence>
<gene>
    <name evidence="3" type="ORF">EDC91_106110</name>
</gene>
<evidence type="ECO:0000313" key="4">
    <source>
        <dbReference type="Proteomes" id="UP000294832"/>
    </source>
</evidence>
<feature type="domain" description="TniQ" evidence="1">
    <location>
        <begin position="4"/>
        <end position="157"/>
    </location>
</feature>
<feature type="domain" description="Transposon Tn7 transposition protein TnsD C-terminal" evidence="2">
    <location>
        <begin position="324"/>
        <end position="444"/>
    </location>
</feature>
<sequence>MHNFPVPYPNELLYSTVARAGVYQGITSPKQLLDEVFNDRKVVATLDLPCHVQALAQQLRRTGRFSIQELIYQHTLFPIYSPFITEARKKRAIQLMTACSQGAIHLLLGVAASRVQVNDYLRYCPECLKRQYQQYGEHFWLRSWFFPGLQVCPEHGALTILPIRTSAHRHQFHSLTSLLSDDVVDAASCSELIQLARFASQLLTIPFGGSPSLEQWTSFYRNLAVDFRLSRGNHIRHDEIYERVIHQFQKSTLAQLHLQLDPTKDSSWLKNIFRKHRKTFSYLEHGIVWLSFLVDMKPDEIIQHAHRIATCAKVFTYTVKSSVIEQCELNIKRRLWQKLVRKNGVLGARKLGSGNALYAWLYRNDTPWLLNFNSEHKMRRTNPEQKLNWHLRDLNTVRQLYRLLPAVDVCYTGPRLSANFLLTKLKNKSTIEKNLSKLPLVSMFLARYAETVTEYQLRRLVNTCIELSDNSESLKKWVVLRKAGLSEERLCADTQKVLAEMKLF</sequence>